<dbReference type="RefSeq" id="WP_263412839.1">
    <property type="nucleotide sequence ID" value="NZ_BAABBH010000001.1"/>
</dbReference>
<name>A0ABW9KL15_9BACT</name>
<keyword evidence="3" id="KW-1185">Reference proteome</keyword>
<dbReference type="Proteomes" id="UP001634747">
    <property type="component" value="Unassembled WGS sequence"/>
</dbReference>
<keyword evidence="1" id="KW-0812">Transmembrane</keyword>
<protein>
    <submittedName>
        <fullName evidence="2">Uncharacterized protein</fullName>
    </submittedName>
</protein>
<gene>
    <name evidence="2" type="ORF">ACK2TP_07685</name>
</gene>
<evidence type="ECO:0000313" key="2">
    <source>
        <dbReference type="EMBL" id="MFN2975641.1"/>
    </source>
</evidence>
<proteinExistence type="predicted"/>
<keyword evidence="1" id="KW-1133">Transmembrane helix</keyword>
<reference evidence="2 3" key="1">
    <citation type="submission" date="2024-12" db="EMBL/GenBank/DDBJ databases">
        <authorList>
            <person name="Lee Y."/>
        </authorList>
    </citation>
    <scope>NUCLEOTIDE SEQUENCE [LARGE SCALE GENOMIC DNA]</scope>
    <source>
        <strain evidence="2 3">03SUJ4</strain>
    </source>
</reference>
<organism evidence="2 3">
    <name type="scientific">Terriglobus aquaticus</name>
    <dbReference type="NCBI Taxonomy" id="940139"/>
    <lineage>
        <taxon>Bacteria</taxon>
        <taxon>Pseudomonadati</taxon>
        <taxon>Acidobacteriota</taxon>
        <taxon>Terriglobia</taxon>
        <taxon>Terriglobales</taxon>
        <taxon>Acidobacteriaceae</taxon>
        <taxon>Terriglobus</taxon>
    </lineage>
</organism>
<dbReference type="EMBL" id="JBJYXY010000001">
    <property type="protein sequence ID" value="MFN2975641.1"/>
    <property type="molecule type" value="Genomic_DNA"/>
</dbReference>
<feature type="transmembrane region" description="Helical" evidence="1">
    <location>
        <begin position="28"/>
        <end position="46"/>
    </location>
</feature>
<evidence type="ECO:0000313" key="3">
    <source>
        <dbReference type="Proteomes" id="UP001634747"/>
    </source>
</evidence>
<sequence length="50" mass="5605">MSEHQPGHDPEGAHEHAHGFNSFLDRNWGAIVIAFGCVFVYILAHYNPTN</sequence>
<accession>A0ABW9KL15</accession>
<comment type="caution">
    <text evidence="2">The sequence shown here is derived from an EMBL/GenBank/DDBJ whole genome shotgun (WGS) entry which is preliminary data.</text>
</comment>
<keyword evidence="1" id="KW-0472">Membrane</keyword>
<evidence type="ECO:0000256" key="1">
    <source>
        <dbReference type="SAM" id="Phobius"/>
    </source>
</evidence>